<dbReference type="Proteomes" id="UP000234237">
    <property type="component" value="Chromosome"/>
</dbReference>
<dbReference type="EMBL" id="CP018622">
    <property type="protein sequence ID" value="AUJ25161.1"/>
    <property type="molecule type" value="Genomic_DNA"/>
</dbReference>
<reference evidence="2" key="1">
    <citation type="submission" date="2016-11" db="EMBL/GenBank/DDBJ databases">
        <title>Complete genome sequence of Virgibacillus pantothenticus 21D, a halophilic bacterium isolated from the deep hypersaline anoxic basin Discovery in the Mediterranean Sea.</title>
        <authorList>
            <person name="Zeaiter Z."/>
            <person name="Booth J.M."/>
            <person name="Prosdocimi E.M."/>
            <person name="Mapelli F."/>
            <person name="Fusi M."/>
            <person name="Daffonchio D."/>
            <person name="Borin S."/>
            <person name="Crotti E."/>
        </authorList>
    </citation>
    <scope>NUCLEOTIDE SEQUENCE [LARGE SCALE GENOMIC DNA]</scope>
    <source>
        <strain evidence="2">21D</strain>
    </source>
</reference>
<dbReference type="KEGG" id="vpn:A21D_02097"/>
<gene>
    <name evidence="1" type="ORF">A21D_02097</name>
</gene>
<evidence type="ECO:0000313" key="2">
    <source>
        <dbReference type="Proteomes" id="UP000234237"/>
    </source>
</evidence>
<protein>
    <submittedName>
        <fullName evidence="1">Uncharacterized protein</fullName>
    </submittedName>
</protein>
<sequence length="38" mass="3940">MGDIADATIDGLLCEGCAELIDGDSPGYPRRCGDCEHA</sequence>
<accession>A0A2K9J553</accession>
<proteinExistence type="predicted"/>
<evidence type="ECO:0000313" key="1">
    <source>
        <dbReference type="EMBL" id="AUJ25161.1"/>
    </source>
</evidence>
<name>A0A2K9J553_9BACI</name>
<dbReference type="AlphaFoldDB" id="A0A2K9J553"/>
<organism evidence="1 2">
    <name type="scientific">Virgibacillus dokdonensis</name>
    <dbReference type="NCBI Taxonomy" id="302167"/>
    <lineage>
        <taxon>Bacteria</taxon>
        <taxon>Bacillati</taxon>
        <taxon>Bacillota</taxon>
        <taxon>Bacilli</taxon>
        <taxon>Bacillales</taxon>
        <taxon>Bacillaceae</taxon>
        <taxon>Virgibacillus</taxon>
    </lineage>
</organism>